<name>A0ABM7WZH8_9BACT</name>
<dbReference type="InterPro" id="IPR012869">
    <property type="entry name" value="RHH_5"/>
</dbReference>
<keyword evidence="3" id="KW-1185">Reference proteome</keyword>
<evidence type="ECO:0000313" key="2">
    <source>
        <dbReference type="EMBL" id="BDG04958.1"/>
    </source>
</evidence>
<dbReference type="SUPFAM" id="SSF47598">
    <property type="entry name" value="Ribbon-helix-helix"/>
    <property type="match status" value="1"/>
</dbReference>
<sequence>MKDRPLLNGGQRPTLAAVEKKDRRLSIRLPAAVLDALTRAADADRRTVGNLAVKILADWLAREGWLATDDVVPRRRRP</sequence>
<dbReference type="Pfam" id="PF07878">
    <property type="entry name" value="RHH_5"/>
    <property type="match status" value="1"/>
</dbReference>
<protein>
    <recommendedName>
        <fullName evidence="1">CopG-like ribbon-helix-helix domain-containing protein</fullName>
    </recommendedName>
</protein>
<dbReference type="InterPro" id="IPR010985">
    <property type="entry name" value="Ribbon_hlx_hlx"/>
</dbReference>
<reference evidence="3" key="1">
    <citation type="journal article" date="2022" name="Int. J. Syst. Evol. Microbiol.">
        <title>Anaeromyxobacter oryzae sp. nov., Anaeromyxobacter diazotrophicus sp. nov. and Anaeromyxobacter paludicola sp. nov., isolated from paddy soils.</title>
        <authorList>
            <person name="Itoh H."/>
            <person name="Xu Z."/>
            <person name="Mise K."/>
            <person name="Masuda Y."/>
            <person name="Ushijima N."/>
            <person name="Hayakawa C."/>
            <person name="Shiratori Y."/>
            <person name="Senoo K."/>
        </authorList>
    </citation>
    <scope>NUCLEOTIDE SEQUENCE [LARGE SCALE GENOMIC DNA]</scope>
    <source>
        <strain evidence="3">Red232</strain>
    </source>
</reference>
<proteinExistence type="predicted"/>
<organism evidence="2 3">
    <name type="scientific">Anaeromyxobacter oryzae</name>
    <dbReference type="NCBI Taxonomy" id="2918170"/>
    <lineage>
        <taxon>Bacteria</taxon>
        <taxon>Pseudomonadati</taxon>
        <taxon>Myxococcota</taxon>
        <taxon>Myxococcia</taxon>
        <taxon>Myxococcales</taxon>
        <taxon>Cystobacterineae</taxon>
        <taxon>Anaeromyxobacteraceae</taxon>
        <taxon>Anaeromyxobacter</taxon>
    </lineage>
</organism>
<feature type="domain" description="CopG-like ribbon-helix-helix" evidence="1">
    <location>
        <begin position="24"/>
        <end position="56"/>
    </location>
</feature>
<gene>
    <name evidence="2" type="ORF">AMOR_39540</name>
</gene>
<evidence type="ECO:0000313" key="3">
    <source>
        <dbReference type="Proteomes" id="UP001162891"/>
    </source>
</evidence>
<accession>A0ABM7WZH8</accession>
<dbReference type="Proteomes" id="UP001162891">
    <property type="component" value="Chromosome"/>
</dbReference>
<evidence type="ECO:0000259" key="1">
    <source>
        <dbReference type="Pfam" id="PF07878"/>
    </source>
</evidence>
<dbReference type="EMBL" id="AP025591">
    <property type="protein sequence ID" value="BDG04958.1"/>
    <property type="molecule type" value="Genomic_DNA"/>
</dbReference>